<reference evidence="3" key="2">
    <citation type="submission" date="2017-02" db="EMBL/GenBank/DDBJ databases">
        <title>Sunflower complete genome.</title>
        <authorList>
            <person name="Langlade N."/>
            <person name="Munos S."/>
        </authorList>
    </citation>
    <scope>NUCLEOTIDE SEQUENCE [LARGE SCALE GENOMIC DNA]</scope>
    <source>
        <tissue evidence="3">Leaves</tissue>
    </source>
</reference>
<feature type="region of interest" description="Disordered" evidence="1">
    <location>
        <begin position="1"/>
        <end position="90"/>
    </location>
</feature>
<dbReference type="InParanoid" id="A0A251S7U7"/>
<protein>
    <submittedName>
        <fullName evidence="3">Uncharacterized protein</fullName>
    </submittedName>
</protein>
<keyword evidence="4" id="KW-1185">Reference proteome</keyword>
<sequence>MDAPPQSPAFDPYAYRSPQVPSTRGNVERPLPIHDDEDDEVVPETQNLASGRIGGDRIEEKKRVGGSRAHIGTTRDDEKLQLRSRYENIP</sequence>
<accession>A0A251S7U7</accession>
<dbReference type="EMBL" id="CM007904">
    <property type="protein sequence ID" value="OTF94335.1"/>
    <property type="molecule type" value="Genomic_DNA"/>
</dbReference>
<evidence type="ECO:0000313" key="2">
    <source>
        <dbReference type="EMBL" id="KAF5763318.1"/>
    </source>
</evidence>
<evidence type="ECO:0000313" key="3">
    <source>
        <dbReference type="EMBL" id="OTF94335.1"/>
    </source>
</evidence>
<reference evidence="2" key="3">
    <citation type="submission" date="2020-06" db="EMBL/GenBank/DDBJ databases">
        <title>Helianthus annuus Genome sequencing and assembly Release 2.</title>
        <authorList>
            <person name="Gouzy J."/>
            <person name="Langlade N."/>
            <person name="Munos S."/>
        </authorList>
    </citation>
    <scope>NUCLEOTIDE SEQUENCE</scope>
    <source>
        <tissue evidence="2">Leaves</tissue>
    </source>
</reference>
<organism evidence="3 4">
    <name type="scientific">Helianthus annuus</name>
    <name type="common">Common sunflower</name>
    <dbReference type="NCBI Taxonomy" id="4232"/>
    <lineage>
        <taxon>Eukaryota</taxon>
        <taxon>Viridiplantae</taxon>
        <taxon>Streptophyta</taxon>
        <taxon>Embryophyta</taxon>
        <taxon>Tracheophyta</taxon>
        <taxon>Spermatophyta</taxon>
        <taxon>Magnoliopsida</taxon>
        <taxon>eudicotyledons</taxon>
        <taxon>Gunneridae</taxon>
        <taxon>Pentapetalae</taxon>
        <taxon>asterids</taxon>
        <taxon>campanulids</taxon>
        <taxon>Asterales</taxon>
        <taxon>Asteraceae</taxon>
        <taxon>Asteroideae</taxon>
        <taxon>Heliantheae alliance</taxon>
        <taxon>Heliantheae</taxon>
        <taxon>Helianthus</taxon>
    </lineage>
</organism>
<gene>
    <name evidence="3" type="ORF">HannXRQ_Chr15g0470921</name>
    <name evidence="2" type="ORF">HanXRQr2_Chr15g0678861</name>
</gene>
<dbReference type="AlphaFoldDB" id="A0A251S7U7"/>
<feature type="compositionally biased region" description="Basic and acidic residues" evidence="1">
    <location>
        <begin position="54"/>
        <end position="63"/>
    </location>
</feature>
<dbReference type="Proteomes" id="UP000215914">
    <property type="component" value="Chromosome 15"/>
</dbReference>
<feature type="compositionally biased region" description="Basic and acidic residues" evidence="1">
    <location>
        <begin position="73"/>
        <end position="90"/>
    </location>
</feature>
<name>A0A251S7U7_HELAN</name>
<dbReference type="Gramene" id="mRNA:HanXRQr2_Chr15g0678861">
    <property type="protein sequence ID" value="mRNA:HanXRQr2_Chr15g0678861"/>
    <property type="gene ID" value="HanXRQr2_Chr15g0678861"/>
</dbReference>
<evidence type="ECO:0000256" key="1">
    <source>
        <dbReference type="SAM" id="MobiDB-lite"/>
    </source>
</evidence>
<evidence type="ECO:0000313" key="4">
    <source>
        <dbReference type="Proteomes" id="UP000215914"/>
    </source>
</evidence>
<reference evidence="2 4" key="1">
    <citation type="journal article" date="2017" name="Nature">
        <title>The sunflower genome provides insights into oil metabolism, flowering and Asterid evolution.</title>
        <authorList>
            <person name="Badouin H."/>
            <person name="Gouzy J."/>
            <person name="Grassa C.J."/>
            <person name="Murat F."/>
            <person name="Staton S.E."/>
            <person name="Cottret L."/>
            <person name="Lelandais-Briere C."/>
            <person name="Owens G.L."/>
            <person name="Carrere S."/>
            <person name="Mayjonade B."/>
            <person name="Legrand L."/>
            <person name="Gill N."/>
            <person name="Kane N.C."/>
            <person name="Bowers J.E."/>
            <person name="Hubner S."/>
            <person name="Bellec A."/>
            <person name="Berard A."/>
            <person name="Berges H."/>
            <person name="Blanchet N."/>
            <person name="Boniface M.C."/>
            <person name="Brunel D."/>
            <person name="Catrice O."/>
            <person name="Chaidir N."/>
            <person name="Claudel C."/>
            <person name="Donnadieu C."/>
            <person name="Faraut T."/>
            <person name="Fievet G."/>
            <person name="Helmstetter N."/>
            <person name="King M."/>
            <person name="Knapp S.J."/>
            <person name="Lai Z."/>
            <person name="Le Paslier M.C."/>
            <person name="Lippi Y."/>
            <person name="Lorenzon L."/>
            <person name="Mandel J.R."/>
            <person name="Marage G."/>
            <person name="Marchand G."/>
            <person name="Marquand E."/>
            <person name="Bret-Mestries E."/>
            <person name="Morien E."/>
            <person name="Nambeesan S."/>
            <person name="Nguyen T."/>
            <person name="Pegot-Espagnet P."/>
            <person name="Pouilly N."/>
            <person name="Raftis F."/>
            <person name="Sallet E."/>
            <person name="Schiex T."/>
            <person name="Thomas J."/>
            <person name="Vandecasteele C."/>
            <person name="Vares D."/>
            <person name="Vear F."/>
            <person name="Vautrin S."/>
            <person name="Crespi M."/>
            <person name="Mangin B."/>
            <person name="Burke J.M."/>
            <person name="Salse J."/>
            <person name="Munos S."/>
            <person name="Vincourt P."/>
            <person name="Rieseberg L.H."/>
            <person name="Langlade N.B."/>
        </authorList>
    </citation>
    <scope>NUCLEOTIDE SEQUENCE [LARGE SCALE GENOMIC DNA]</scope>
    <source>
        <strain evidence="4">cv. SF193</strain>
        <tissue evidence="2">Leaves</tissue>
    </source>
</reference>
<dbReference type="EMBL" id="MNCJ02000330">
    <property type="protein sequence ID" value="KAF5763318.1"/>
    <property type="molecule type" value="Genomic_DNA"/>
</dbReference>
<proteinExistence type="predicted"/>